<sequence>MNISIIIINPNTFEFNEDKHLNNLTQFGNDLKQFITVQTVSFEHMMDAIITNIGMIHNTDLHGDTVVCHETDKNIYQICFLAPETHPNKHDSNINKLAGYLCGEKIYGTCVVLNSKIEENCTCSPDNIDAQTLIEIIYRKFVHKGLFISCDDTKSIVEYDFLQTPLEYDKGSKSDEYRYIDIEMFGFTLSLFLKNTSNNTVNKRATKLIGEHKLNGDILLATKTTYEYLDLTNDIFNKLIKLAEGPLEYRKLKEDEQENDVKINNLPVAYNKYIVLGNRYKQYKDICHSCSKPFENNKYLSCSGCYRMKYHDTTCQNADWHNHKRECLINKASINSNIN</sequence>
<evidence type="ECO:0000256" key="2">
    <source>
        <dbReference type="ARBA" id="ARBA00022771"/>
    </source>
</evidence>
<dbReference type="Gene3D" id="6.10.140.2220">
    <property type="match status" value="1"/>
</dbReference>
<keyword evidence="1" id="KW-0479">Metal-binding</keyword>
<reference evidence="5" key="1">
    <citation type="journal article" date="2017" name="Science">
        <title>Giant viruses with an expanded complement of translation system components.</title>
        <authorList>
            <person name="Schulz F."/>
            <person name="Yutin N."/>
            <person name="Ivanova N.N."/>
            <person name="Ortega D.R."/>
            <person name="Lee T.K."/>
            <person name="Vierheilig J."/>
            <person name="Daims H."/>
            <person name="Horn M."/>
            <person name="Wagner M."/>
            <person name="Jensen G.J."/>
            <person name="Kyrpides N.C."/>
            <person name="Koonin E.V."/>
            <person name="Woyke T."/>
        </authorList>
    </citation>
    <scope>NUCLEOTIDE SEQUENCE</scope>
    <source>
        <strain evidence="5">KNV1</strain>
    </source>
</reference>
<proteinExistence type="predicted"/>
<evidence type="ECO:0000259" key="4">
    <source>
        <dbReference type="PROSITE" id="PS50865"/>
    </source>
</evidence>
<evidence type="ECO:0000256" key="1">
    <source>
        <dbReference type="ARBA" id="ARBA00022723"/>
    </source>
</evidence>
<evidence type="ECO:0000256" key="3">
    <source>
        <dbReference type="ARBA" id="ARBA00022833"/>
    </source>
</evidence>
<feature type="domain" description="MYND-type" evidence="4">
    <location>
        <begin position="287"/>
        <end position="327"/>
    </location>
</feature>
<name>A0A1V0SJD7_9VIRU</name>
<dbReference type="Pfam" id="PF01753">
    <property type="entry name" value="zf-MYND"/>
    <property type="match status" value="1"/>
</dbReference>
<dbReference type="PROSITE" id="PS50865">
    <property type="entry name" value="ZF_MYND_2"/>
    <property type="match status" value="1"/>
</dbReference>
<keyword evidence="3" id="KW-0862">Zinc</keyword>
<organism evidence="5">
    <name type="scientific">Klosneuvirus KNV1</name>
    <dbReference type="NCBI Taxonomy" id="1977640"/>
    <lineage>
        <taxon>Viruses</taxon>
        <taxon>Varidnaviria</taxon>
        <taxon>Bamfordvirae</taxon>
        <taxon>Nucleocytoviricota</taxon>
        <taxon>Megaviricetes</taxon>
        <taxon>Imitervirales</taxon>
        <taxon>Mimiviridae</taxon>
        <taxon>Klosneuvirinae</taxon>
        <taxon>Klosneuvirus</taxon>
    </lineage>
</organism>
<gene>
    <name evidence="5" type="ORF">Klosneuvirus_2_259</name>
</gene>
<protein>
    <recommendedName>
        <fullName evidence="4">MYND-type domain-containing protein</fullName>
    </recommendedName>
</protein>
<dbReference type="EMBL" id="KY684109">
    <property type="protein sequence ID" value="ARF11823.1"/>
    <property type="molecule type" value="Genomic_DNA"/>
</dbReference>
<accession>A0A1V0SJD7</accession>
<dbReference type="SUPFAM" id="SSF144232">
    <property type="entry name" value="HIT/MYND zinc finger-like"/>
    <property type="match status" value="1"/>
</dbReference>
<keyword evidence="2" id="KW-0863">Zinc-finger</keyword>
<dbReference type="InterPro" id="IPR002893">
    <property type="entry name" value="Znf_MYND"/>
</dbReference>
<dbReference type="GO" id="GO:0008270">
    <property type="term" value="F:zinc ion binding"/>
    <property type="evidence" value="ECO:0007669"/>
    <property type="project" value="UniProtKB-KW"/>
</dbReference>
<evidence type="ECO:0000313" key="5">
    <source>
        <dbReference type="EMBL" id="ARF11823.1"/>
    </source>
</evidence>